<name>A0A5N6TU11_ASPAV</name>
<protein>
    <submittedName>
        <fullName evidence="3">Thiolase-like protein</fullName>
    </submittedName>
</protein>
<evidence type="ECO:0000259" key="2">
    <source>
        <dbReference type="Pfam" id="PF00195"/>
    </source>
</evidence>
<dbReference type="SUPFAM" id="SSF53901">
    <property type="entry name" value="Thiolase-like"/>
    <property type="match status" value="1"/>
</dbReference>
<reference evidence="3 4" key="1">
    <citation type="submission" date="2019-04" db="EMBL/GenBank/DDBJ databases">
        <title>Friends and foes A comparative genomics study of 23 Aspergillus species from section Flavi.</title>
        <authorList>
            <consortium name="DOE Joint Genome Institute"/>
            <person name="Kjaerbolling I."/>
            <person name="Vesth T."/>
            <person name="Frisvad J.C."/>
            <person name="Nybo J.L."/>
            <person name="Theobald S."/>
            <person name="Kildgaard S."/>
            <person name="Isbrandt T."/>
            <person name="Kuo A."/>
            <person name="Sato A."/>
            <person name="Lyhne E.K."/>
            <person name="Kogle M.E."/>
            <person name="Wiebenga A."/>
            <person name="Kun R.S."/>
            <person name="Lubbers R.J."/>
            <person name="Makela M.R."/>
            <person name="Barry K."/>
            <person name="Chovatia M."/>
            <person name="Clum A."/>
            <person name="Daum C."/>
            <person name="Haridas S."/>
            <person name="He G."/>
            <person name="LaButti K."/>
            <person name="Lipzen A."/>
            <person name="Mondo S."/>
            <person name="Riley R."/>
            <person name="Salamov A."/>
            <person name="Simmons B.A."/>
            <person name="Magnuson J.K."/>
            <person name="Henrissat B."/>
            <person name="Mortensen U.H."/>
            <person name="Larsen T.O."/>
            <person name="Devries R.P."/>
            <person name="Grigoriev I.V."/>
            <person name="Machida M."/>
            <person name="Baker S.E."/>
            <person name="Andersen M.R."/>
        </authorList>
    </citation>
    <scope>NUCLEOTIDE SEQUENCE [LARGE SCALE GENOMIC DNA]</scope>
    <source>
        <strain evidence="3 4">IBT 18842</strain>
    </source>
</reference>
<dbReference type="OrthoDB" id="329835at2759"/>
<dbReference type="Proteomes" id="UP000325780">
    <property type="component" value="Unassembled WGS sequence"/>
</dbReference>
<feature type="non-terminal residue" evidence="3">
    <location>
        <position position="276"/>
    </location>
</feature>
<dbReference type="InterPro" id="IPR011141">
    <property type="entry name" value="Polyketide_synthase_type-III"/>
</dbReference>
<gene>
    <name evidence="3" type="ORF">BDV25DRAFT_155473</name>
</gene>
<dbReference type="PANTHER" id="PTHR11877">
    <property type="entry name" value="HYDROXYMETHYLGLUTARYL-COA SYNTHASE"/>
    <property type="match status" value="1"/>
</dbReference>
<feature type="domain" description="Chalcone/stilbene synthase N-terminal" evidence="2">
    <location>
        <begin position="65"/>
        <end position="237"/>
    </location>
</feature>
<dbReference type="GO" id="GO:0016747">
    <property type="term" value="F:acyltransferase activity, transferring groups other than amino-acyl groups"/>
    <property type="evidence" value="ECO:0007669"/>
    <property type="project" value="InterPro"/>
</dbReference>
<evidence type="ECO:0000256" key="1">
    <source>
        <dbReference type="ARBA" id="ARBA00022679"/>
    </source>
</evidence>
<keyword evidence="1" id="KW-0808">Transferase</keyword>
<dbReference type="InterPro" id="IPR001099">
    <property type="entry name" value="Chalcone/stilbene_synt_N"/>
</dbReference>
<keyword evidence="4" id="KW-1185">Reference proteome</keyword>
<dbReference type="InterPro" id="IPR016039">
    <property type="entry name" value="Thiolase-like"/>
</dbReference>
<dbReference type="PANTHER" id="PTHR11877:SF46">
    <property type="entry name" value="TYPE III POLYKETIDE SYNTHASE A"/>
    <property type="match status" value="1"/>
</dbReference>
<sequence>MPVAPSSDAPTPATISVVGTASQYPSNQHEPEFLPQLSKRHYAHSSAYVSIRHSTLSLNVFSLEKTLEIHMRTKIEKRYSVLPDTHPLWHQDKVPTVTECIAISEQYGLPLAKAAAKEAIAEWGGDIQGITHVIAVTCSGGSSPRFDSALCKHLGMSQHARRILIDGMTCAGSVAALRTAYELLLGATCVGQPGRALVIACETMSIYNRAWLDHIVTQQTPNLAPTLFGDCSSAVVLSNMIGVKDTERPPIWQIIGAQPTLTTVSGVIGDNIVPTG</sequence>
<evidence type="ECO:0000313" key="4">
    <source>
        <dbReference type="Proteomes" id="UP000325780"/>
    </source>
</evidence>
<evidence type="ECO:0000313" key="3">
    <source>
        <dbReference type="EMBL" id="KAE8149856.1"/>
    </source>
</evidence>
<dbReference type="EMBL" id="ML742110">
    <property type="protein sequence ID" value="KAE8149856.1"/>
    <property type="molecule type" value="Genomic_DNA"/>
</dbReference>
<proteinExistence type="predicted"/>
<organism evidence="3 4">
    <name type="scientific">Aspergillus avenaceus</name>
    <dbReference type="NCBI Taxonomy" id="36643"/>
    <lineage>
        <taxon>Eukaryota</taxon>
        <taxon>Fungi</taxon>
        <taxon>Dikarya</taxon>
        <taxon>Ascomycota</taxon>
        <taxon>Pezizomycotina</taxon>
        <taxon>Eurotiomycetes</taxon>
        <taxon>Eurotiomycetidae</taxon>
        <taxon>Eurotiales</taxon>
        <taxon>Aspergillaceae</taxon>
        <taxon>Aspergillus</taxon>
        <taxon>Aspergillus subgen. Circumdati</taxon>
    </lineage>
</organism>
<dbReference type="AlphaFoldDB" id="A0A5N6TU11"/>
<dbReference type="Pfam" id="PF00195">
    <property type="entry name" value="Chal_sti_synt_N"/>
    <property type="match status" value="1"/>
</dbReference>
<accession>A0A5N6TU11</accession>
<dbReference type="GO" id="GO:0030639">
    <property type="term" value="P:polyketide biosynthetic process"/>
    <property type="evidence" value="ECO:0007669"/>
    <property type="project" value="TreeGrafter"/>
</dbReference>
<dbReference type="Gene3D" id="3.40.47.10">
    <property type="match status" value="1"/>
</dbReference>